<name>A0ABT7DJG7_9ACTN</name>
<organism evidence="1 2">
    <name type="scientific">Gordonibacter faecis</name>
    <dbReference type="NCBI Taxonomy" id="3047475"/>
    <lineage>
        <taxon>Bacteria</taxon>
        <taxon>Bacillati</taxon>
        <taxon>Actinomycetota</taxon>
        <taxon>Coriobacteriia</taxon>
        <taxon>Eggerthellales</taxon>
        <taxon>Eggerthellaceae</taxon>
        <taxon>Gordonibacter</taxon>
    </lineage>
</organism>
<dbReference type="PANTHER" id="PTHR34071">
    <property type="entry name" value="5-NITROIMIDAZOLE ANTIBIOTICS RESISTANCE PROTEIN, NIMA-FAMILY-RELATED PROTEIN-RELATED"/>
    <property type="match status" value="1"/>
</dbReference>
<dbReference type="Gene3D" id="2.30.110.10">
    <property type="entry name" value="Electron Transport, Fmn-binding Protein, Chain A"/>
    <property type="match status" value="1"/>
</dbReference>
<evidence type="ECO:0000313" key="2">
    <source>
        <dbReference type="Proteomes" id="UP001232750"/>
    </source>
</evidence>
<dbReference type="EMBL" id="JASJEU010000005">
    <property type="protein sequence ID" value="MDJ1649665.1"/>
    <property type="molecule type" value="Genomic_DNA"/>
</dbReference>
<dbReference type="InterPro" id="IPR024747">
    <property type="entry name" value="Pyridox_Oxase-rel"/>
</dbReference>
<comment type="caution">
    <text evidence="1">The sequence shown here is derived from an EMBL/GenBank/DDBJ whole genome shotgun (WGS) entry which is preliminary data.</text>
</comment>
<dbReference type="SUPFAM" id="SSF50475">
    <property type="entry name" value="FMN-binding split barrel"/>
    <property type="match status" value="1"/>
</dbReference>
<dbReference type="Proteomes" id="UP001232750">
    <property type="component" value="Unassembled WGS sequence"/>
</dbReference>
<dbReference type="Pfam" id="PF12900">
    <property type="entry name" value="Pyridox_ox_2"/>
    <property type="match status" value="1"/>
</dbReference>
<dbReference type="PANTHER" id="PTHR34071:SF2">
    <property type="entry name" value="FLAVIN-NUCLEOTIDE-BINDING PROTEIN"/>
    <property type="match status" value="1"/>
</dbReference>
<keyword evidence="2" id="KW-1185">Reference proteome</keyword>
<protein>
    <submittedName>
        <fullName evidence="1">Pyridoxamine 5'-phosphate oxidase family protein</fullName>
    </submittedName>
</protein>
<dbReference type="InterPro" id="IPR012349">
    <property type="entry name" value="Split_barrel_FMN-bd"/>
</dbReference>
<reference evidence="1 2" key="1">
    <citation type="submission" date="2023-05" db="EMBL/GenBank/DDBJ databases">
        <title>Gordonibacter KGMB12511T sp. nov., isolated from faeces of healthy Korean.</title>
        <authorList>
            <person name="Kim H.S."/>
            <person name="Kim J.-S."/>
            <person name="Suh M.K."/>
            <person name="Eom M.K."/>
            <person name="Do H.E."/>
            <person name="Lee J.-S."/>
        </authorList>
    </citation>
    <scope>NUCLEOTIDE SEQUENCE [LARGE SCALE GENOMIC DNA]</scope>
    <source>
        <strain evidence="1 2">KGMB12511</strain>
    </source>
</reference>
<proteinExistence type="predicted"/>
<sequence>MTEYRMRVADRETSLEEALGILEEAAYCVISTVDADGAPYGVPMSFVLMDGKLYVHTTNTYGRKLDDFRRDARVSAVAVVDVEACYEDGFMTSRYGSALVTGRIRRVEQDIEVRHALVALCMKYLPEHKDKIGAAIESEIADTDVWVIEPESIVGKAARRKKRS</sequence>
<gene>
    <name evidence="1" type="ORF">QNJ86_02525</name>
</gene>
<dbReference type="RefSeq" id="WP_283831004.1">
    <property type="nucleotide sequence ID" value="NZ_JASJEU010000005.1"/>
</dbReference>
<evidence type="ECO:0000313" key="1">
    <source>
        <dbReference type="EMBL" id="MDJ1649665.1"/>
    </source>
</evidence>
<accession>A0ABT7DJG7</accession>